<dbReference type="GeneID" id="30072935"/>
<name>W7M7N7_GIBM7</name>
<gene>
    <name evidence="1" type="ORF">FVEG_16059</name>
</gene>
<dbReference type="VEuPathDB" id="FungiDB:FVEG_16059"/>
<dbReference type="Proteomes" id="UP000009096">
    <property type="component" value="Chromosome 8"/>
</dbReference>
<dbReference type="EMBL" id="DS022250">
    <property type="protein sequence ID" value="EWG47016.1"/>
    <property type="molecule type" value="Genomic_DNA"/>
</dbReference>
<dbReference type="EMBL" id="CM000585">
    <property type="protein sequence ID" value="EWG47016.1"/>
    <property type="molecule type" value="Genomic_DNA"/>
</dbReference>
<dbReference type="KEGG" id="fvr:FVEG_16059"/>
<reference evidence="1 2" key="1">
    <citation type="journal article" date="2010" name="Nature">
        <title>Comparative genomics reveals mobile pathogenicity chromosomes in Fusarium.</title>
        <authorList>
            <person name="Ma L.J."/>
            <person name="van der Does H.C."/>
            <person name="Borkovich K.A."/>
            <person name="Coleman J.J."/>
            <person name="Daboussi M.J."/>
            <person name="Di Pietro A."/>
            <person name="Dufresne M."/>
            <person name="Freitag M."/>
            <person name="Grabherr M."/>
            <person name="Henrissat B."/>
            <person name="Houterman P.M."/>
            <person name="Kang S."/>
            <person name="Shim W.B."/>
            <person name="Woloshuk C."/>
            <person name="Xie X."/>
            <person name="Xu J.R."/>
            <person name="Antoniw J."/>
            <person name="Baker S.E."/>
            <person name="Bluhm B.H."/>
            <person name="Breakspear A."/>
            <person name="Brown D.W."/>
            <person name="Butchko R.A."/>
            <person name="Chapman S."/>
            <person name="Coulson R."/>
            <person name="Coutinho P.M."/>
            <person name="Danchin E.G."/>
            <person name="Diener A."/>
            <person name="Gale L.R."/>
            <person name="Gardiner D.M."/>
            <person name="Goff S."/>
            <person name="Hammond-Kosack K.E."/>
            <person name="Hilburn K."/>
            <person name="Hua-Van A."/>
            <person name="Jonkers W."/>
            <person name="Kazan K."/>
            <person name="Kodira C.D."/>
            <person name="Koehrsen M."/>
            <person name="Kumar L."/>
            <person name="Lee Y.H."/>
            <person name="Li L."/>
            <person name="Manners J.M."/>
            <person name="Miranda-Saavedra D."/>
            <person name="Mukherjee M."/>
            <person name="Park G."/>
            <person name="Park J."/>
            <person name="Park S.Y."/>
            <person name="Proctor R.H."/>
            <person name="Regev A."/>
            <person name="Ruiz-Roldan M.C."/>
            <person name="Sain D."/>
            <person name="Sakthikumar S."/>
            <person name="Sykes S."/>
            <person name="Schwartz D.C."/>
            <person name="Turgeon B.G."/>
            <person name="Wapinski I."/>
            <person name="Yoder O."/>
            <person name="Young S."/>
            <person name="Zeng Q."/>
            <person name="Zhou S."/>
            <person name="Galagan J."/>
            <person name="Cuomo C.A."/>
            <person name="Kistler H.C."/>
            <person name="Rep M."/>
        </authorList>
    </citation>
    <scope>NUCLEOTIDE SEQUENCE [LARGE SCALE GENOMIC DNA]</scope>
    <source>
        <strain evidence="2">M3125 / FGSC 7600</strain>
    </source>
</reference>
<proteinExistence type="predicted"/>
<protein>
    <submittedName>
        <fullName evidence="1">Uncharacterized protein</fullName>
    </submittedName>
</protein>
<accession>W7M7N7</accession>
<evidence type="ECO:0000313" key="1">
    <source>
        <dbReference type="EMBL" id="EWG47016.1"/>
    </source>
</evidence>
<organism evidence="1 2">
    <name type="scientific">Gibberella moniliformis (strain M3125 / FGSC 7600)</name>
    <name type="common">Maize ear and stalk rot fungus</name>
    <name type="synonym">Fusarium verticillioides</name>
    <dbReference type="NCBI Taxonomy" id="334819"/>
    <lineage>
        <taxon>Eukaryota</taxon>
        <taxon>Fungi</taxon>
        <taxon>Dikarya</taxon>
        <taxon>Ascomycota</taxon>
        <taxon>Pezizomycotina</taxon>
        <taxon>Sordariomycetes</taxon>
        <taxon>Hypocreomycetidae</taxon>
        <taxon>Hypocreales</taxon>
        <taxon>Nectriaceae</taxon>
        <taxon>Fusarium</taxon>
        <taxon>Fusarium fujikuroi species complex</taxon>
    </lineage>
</organism>
<dbReference type="RefSeq" id="XP_018753207.1">
    <property type="nucleotide sequence ID" value="XM_018905297.1"/>
</dbReference>
<evidence type="ECO:0000313" key="2">
    <source>
        <dbReference type="Proteomes" id="UP000009096"/>
    </source>
</evidence>
<keyword evidence="2" id="KW-1185">Reference proteome</keyword>
<dbReference type="AlphaFoldDB" id="W7M7N7"/>
<sequence length="171" mass="19923">MGNPAADKRWRPYRKRMRESRSLASVQRAYRQSCLALIPRYDLLRTGLLRESSARQAKKRSRICGDHKNNTVKRWRPSLRKRMRKSRSLASVQRTYRRCLALTPSYDLSRTGPSRELPSQEEATNFIRLADVSTNVPSATYCIHIVSYKCRSWAVALFSTLRQYYHLGLGL</sequence>